<reference evidence="1 2" key="1">
    <citation type="submission" date="2020-08" db="EMBL/GenBank/DDBJ databases">
        <authorList>
            <person name="Koutsovoulos G."/>
            <person name="Danchin GJ E."/>
        </authorList>
    </citation>
    <scope>NUCLEOTIDE SEQUENCE [LARGE SCALE GENOMIC DNA]</scope>
</reference>
<dbReference type="AlphaFoldDB" id="A0A6V7W421"/>
<evidence type="ECO:0000313" key="2">
    <source>
        <dbReference type="Proteomes" id="UP000580250"/>
    </source>
</evidence>
<dbReference type="EMBL" id="CAJEWN010000413">
    <property type="protein sequence ID" value="CAD2181873.1"/>
    <property type="molecule type" value="Genomic_DNA"/>
</dbReference>
<protein>
    <submittedName>
        <fullName evidence="1">Uncharacterized protein</fullName>
    </submittedName>
</protein>
<name>A0A6V7W421_MELEN</name>
<evidence type="ECO:0000313" key="1">
    <source>
        <dbReference type="EMBL" id="CAD2181873.1"/>
    </source>
</evidence>
<dbReference type="Proteomes" id="UP000580250">
    <property type="component" value="Unassembled WGS sequence"/>
</dbReference>
<accession>A0A6V7W421</accession>
<organism evidence="1 2">
    <name type="scientific">Meloidogyne enterolobii</name>
    <name type="common">Root-knot nematode worm</name>
    <name type="synonym">Meloidogyne mayaguensis</name>
    <dbReference type="NCBI Taxonomy" id="390850"/>
    <lineage>
        <taxon>Eukaryota</taxon>
        <taxon>Metazoa</taxon>
        <taxon>Ecdysozoa</taxon>
        <taxon>Nematoda</taxon>
        <taxon>Chromadorea</taxon>
        <taxon>Rhabditida</taxon>
        <taxon>Tylenchina</taxon>
        <taxon>Tylenchomorpha</taxon>
        <taxon>Tylenchoidea</taxon>
        <taxon>Meloidogynidae</taxon>
        <taxon>Meloidogyninae</taxon>
        <taxon>Meloidogyne</taxon>
    </lineage>
</organism>
<sequence>MYFFAFNLLSFRRPKPKKSVESGSCRFIRKRSCCLQCQGS</sequence>
<proteinExistence type="predicted"/>
<comment type="caution">
    <text evidence="1">The sequence shown here is derived from an EMBL/GenBank/DDBJ whole genome shotgun (WGS) entry which is preliminary data.</text>
</comment>
<gene>
    <name evidence="1" type="ORF">MENT_LOCUS34048</name>
</gene>